<feature type="region of interest" description="Disordered" evidence="1">
    <location>
        <begin position="876"/>
        <end position="896"/>
    </location>
</feature>
<organism evidence="3 4">
    <name type="scientific">Paramuricea clavata</name>
    <name type="common">Red gorgonian</name>
    <name type="synonym">Violescent sea-whip</name>
    <dbReference type="NCBI Taxonomy" id="317549"/>
    <lineage>
        <taxon>Eukaryota</taxon>
        <taxon>Metazoa</taxon>
        <taxon>Cnidaria</taxon>
        <taxon>Anthozoa</taxon>
        <taxon>Octocorallia</taxon>
        <taxon>Malacalcyonacea</taxon>
        <taxon>Plexauridae</taxon>
        <taxon>Paramuricea</taxon>
    </lineage>
</organism>
<keyword evidence="4" id="KW-1185">Reference proteome</keyword>
<sequence length="918" mass="102454">VVPGKPTNLIATNIKSRSAEISWRDPENHGINGFSRFRIKLKKENFLILNITIGRVNEYEINNLTPYTAYEIFIAAGNNHGFGEEGNTSFLTSEEAPSGPPLNIRTTSRSASSLSFAWDPPEETKRNGIIIGYRACVSLFKNYPCFKHIHIFVASQRTWLVVNLNPLTKYYVHVLASTTAGQGNYSKSKGFFTGGNKPTNLTVTKITSRSAAISWQDPEDHGINGLSRFRIKLKKENSLILNITKGRVNEYAINNLTPYTTYEIFVAAGNDYYQFGEETMEPDKPRNFTVAKITSRSAEISWQDPKYHGINGVSRFRIKLKKENSLILNITIGRVNGYEINNLTPYTAYEISVAAGNDYGFGEESNTSFFTSEEAPSGPPLNIRTTSRSASSLFFAWDPPEETKRNGIIIGYRACVSLFKNYRCFKHIHILVASQRQWLVVNLNPLTKYYVHVLASTTAGHGNYSESKGFFTDGNKPTNLTVTKITSRSAEVSWLHLEDRGLTGVSRFRIKLKKENSLILNITIGKVNKYEINNLTPYTTYEITVAAGNDYYLFGGESNTSFLTSEEAPSGPPLNIRTTSRSASSLSPTWDLPEKTKQNGVIISYTACVSHLENDACFQTFTTSERTWLIGNLNSSTKYYVRILASTKAGHGNYSECEGFFTNGPAEKATAKTSRTLTFSLKIPSKTFVYFYVVALKLKDGKGPASSDNYENNELVTYAQAGNLSNPKPYIAAVVTSSGVDGDSFILGDGRNTDDPTSQKRRSTASDYFNGPLEPSTSYSVFRRIIINEMGDYYSTDWSPPSKTSEDQVPGDVSDTDDNSKKYLVGVIVVVVILVVFIALYFICQNYRRKASSTEEKTNDRGNSQDIYDDVVIHEQEDDEQSPYTDLNRPGDPTDDHLYAHLNEVTQNVCADQEETEV</sequence>
<dbReference type="InterPro" id="IPR036116">
    <property type="entry name" value="FN3_sf"/>
</dbReference>
<accession>A0A6S7G9Z6</accession>
<evidence type="ECO:0000256" key="2">
    <source>
        <dbReference type="SAM" id="Phobius"/>
    </source>
</evidence>
<dbReference type="InterPro" id="IPR050713">
    <property type="entry name" value="RTP_Phos/Ushers"/>
</dbReference>
<dbReference type="EMBL" id="CACRXK020000952">
    <property type="protein sequence ID" value="CAB3986009.1"/>
    <property type="molecule type" value="Genomic_DNA"/>
</dbReference>
<dbReference type="Proteomes" id="UP001152795">
    <property type="component" value="Unassembled WGS sequence"/>
</dbReference>
<feature type="region of interest" description="Disordered" evidence="1">
    <location>
        <begin position="746"/>
        <end position="769"/>
    </location>
</feature>
<dbReference type="Pfam" id="PF00041">
    <property type="entry name" value="fn3"/>
    <property type="match status" value="7"/>
</dbReference>
<dbReference type="PROSITE" id="PS50853">
    <property type="entry name" value="FN3"/>
    <property type="match status" value="6"/>
</dbReference>
<feature type="transmembrane region" description="Helical" evidence="2">
    <location>
        <begin position="823"/>
        <end position="843"/>
    </location>
</feature>
<evidence type="ECO:0000256" key="1">
    <source>
        <dbReference type="SAM" id="MobiDB-lite"/>
    </source>
</evidence>
<evidence type="ECO:0000313" key="3">
    <source>
        <dbReference type="EMBL" id="CAB3986009.1"/>
    </source>
</evidence>
<dbReference type="SMART" id="SM00060">
    <property type="entry name" value="FN3"/>
    <property type="match status" value="7"/>
</dbReference>
<dbReference type="InterPro" id="IPR003961">
    <property type="entry name" value="FN3_dom"/>
</dbReference>
<dbReference type="SUPFAM" id="SSF49265">
    <property type="entry name" value="Fibronectin type III"/>
    <property type="match status" value="4"/>
</dbReference>
<reference evidence="3" key="1">
    <citation type="submission" date="2020-04" db="EMBL/GenBank/DDBJ databases">
        <authorList>
            <person name="Alioto T."/>
            <person name="Alioto T."/>
            <person name="Gomez Garrido J."/>
        </authorList>
    </citation>
    <scope>NUCLEOTIDE SEQUENCE</scope>
    <source>
        <strain evidence="3">A484AB</strain>
    </source>
</reference>
<proteinExistence type="predicted"/>
<feature type="region of interest" description="Disordered" evidence="1">
    <location>
        <begin position="564"/>
        <end position="589"/>
    </location>
</feature>
<feature type="non-terminal residue" evidence="3">
    <location>
        <position position="918"/>
    </location>
</feature>
<evidence type="ECO:0000313" key="4">
    <source>
        <dbReference type="Proteomes" id="UP001152795"/>
    </source>
</evidence>
<comment type="caution">
    <text evidence="3">The sequence shown here is derived from an EMBL/GenBank/DDBJ whole genome shotgun (WGS) entry which is preliminary data.</text>
</comment>
<keyword evidence="2" id="KW-1133">Transmembrane helix</keyword>
<dbReference type="OrthoDB" id="10253954at2759"/>
<keyword evidence="2" id="KW-0812">Transmembrane</keyword>
<feature type="region of interest" description="Disordered" evidence="1">
    <location>
        <begin position="796"/>
        <end position="816"/>
    </location>
</feature>
<dbReference type="PANTHER" id="PTHR46957:SF3">
    <property type="entry name" value="CYTOKINE RECEPTOR"/>
    <property type="match status" value="1"/>
</dbReference>
<dbReference type="CDD" id="cd00063">
    <property type="entry name" value="FN3"/>
    <property type="match status" value="7"/>
</dbReference>
<dbReference type="PANTHER" id="PTHR46957">
    <property type="entry name" value="CYTOKINE RECEPTOR"/>
    <property type="match status" value="1"/>
</dbReference>
<name>A0A6S7G9Z6_PARCT</name>
<dbReference type="Gene3D" id="2.60.40.10">
    <property type="entry name" value="Immunoglobulins"/>
    <property type="match status" value="7"/>
</dbReference>
<dbReference type="InterPro" id="IPR013783">
    <property type="entry name" value="Ig-like_fold"/>
</dbReference>
<gene>
    <name evidence="3" type="ORF">PACLA_8A088806</name>
</gene>
<dbReference type="AlphaFoldDB" id="A0A6S7G9Z6"/>
<dbReference type="GO" id="GO:0016020">
    <property type="term" value="C:membrane"/>
    <property type="evidence" value="ECO:0007669"/>
    <property type="project" value="UniProtKB-SubCell"/>
</dbReference>
<protein>
    <submittedName>
        <fullName evidence="3">Tyrosine- phosphatase Lar isoform X3</fullName>
    </submittedName>
</protein>
<feature type="compositionally biased region" description="Polar residues" evidence="1">
    <location>
        <begin position="576"/>
        <end position="588"/>
    </location>
</feature>
<keyword evidence="2" id="KW-0472">Membrane</keyword>